<dbReference type="InterPro" id="IPR005821">
    <property type="entry name" value="Ion_trans_dom"/>
</dbReference>
<feature type="transmembrane region" description="Helical" evidence="12">
    <location>
        <begin position="519"/>
        <end position="535"/>
    </location>
</feature>
<feature type="transmembrane region" description="Helical" evidence="12">
    <location>
        <begin position="555"/>
        <end position="575"/>
    </location>
</feature>
<feature type="transmembrane region" description="Helical" evidence="12">
    <location>
        <begin position="416"/>
        <end position="435"/>
    </location>
</feature>
<protein>
    <recommendedName>
        <fullName evidence="13">Ion transport domain-containing protein</fullName>
    </recommendedName>
</protein>
<dbReference type="PANTHER" id="PTHR47143:SF4">
    <property type="entry name" value="TRANSIENT RECEPTOR POTENTIAL CATION CHANNEL PROTEIN PAINLESS"/>
    <property type="match status" value="1"/>
</dbReference>
<keyword evidence="8" id="KW-0406">Ion transport</keyword>
<evidence type="ECO:0000256" key="12">
    <source>
        <dbReference type="SAM" id="Phobius"/>
    </source>
</evidence>
<evidence type="ECO:0000313" key="15">
    <source>
        <dbReference type="Proteomes" id="UP000502823"/>
    </source>
</evidence>
<feature type="transmembrane region" description="Helical" evidence="12">
    <location>
        <begin position="487"/>
        <end position="507"/>
    </location>
</feature>
<dbReference type="InterPro" id="IPR036770">
    <property type="entry name" value="Ankyrin_rpt-contain_sf"/>
</dbReference>
<organism evidence="14 15">
    <name type="scientific">Coptotermes formosanus</name>
    <name type="common">Formosan subterranean termite</name>
    <dbReference type="NCBI Taxonomy" id="36987"/>
    <lineage>
        <taxon>Eukaryota</taxon>
        <taxon>Metazoa</taxon>
        <taxon>Ecdysozoa</taxon>
        <taxon>Arthropoda</taxon>
        <taxon>Hexapoda</taxon>
        <taxon>Insecta</taxon>
        <taxon>Pterygota</taxon>
        <taxon>Neoptera</taxon>
        <taxon>Polyneoptera</taxon>
        <taxon>Dictyoptera</taxon>
        <taxon>Blattodea</taxon>
        <taxon>Blattoidea</taxon>
        <taxon>Termitoidae</taxon>
        <taxon>Rhinotermitidae</taxon>
        <taxon>Coptotermes</taxon>
    </lineage>
</organism>
<keyword evidence="5" id="KW-0677">Repeat</keyword>
<keyword evidence="6 12" id="KW-1133">Transmembrane helix</keyword>
<feature type="transmembrane region" description="Helical" evidence="12">
    <location>
        <begin position="308"/>
        <end position="332"/>
    </location>
</feature>
<dbReference type="Gene3D" id="1.25.40.20">
    <property type="entry name" value="Ankyrin repeat-containing domain"/>
    <property type="match status" value="1"/>
</dbReference>
<keyword evidence="4 12" id="KW-0812">Transmembrane</keyword>
<dbReference type="OrthoDB" id="8065205at2759"/>
<dbReference type="Pfam" id="PF12796">
    <property type="entry name" value="Ank_2"/>
    <property type="match status" value="1"/>
</dbReference>
<evidence type="ECO:0000256" key="9">
    <source>
        <dbReference type="ARBA" id="ARBA00023136"/>
    </source>
</evidence>
<comment type="caution">
    <text evidence="14">The sequence shown here is derived from an EMBL/GenBank/DDBJ whole genome shotgun (WGS) entry which is preliminary data.</text>
</comment>
<evidence type="ECO:0000313" key="14">
    <source>
        <dbReference type="EMBL" id="GFG36699.1"/>
    </source>
</evidence>
<dbReference type="SUPFAM" id="SSF48403">
    <property type="entry name" value="Ankyrin repeat"/>
    <property type="match status" value="1"/>
</dbReference>
<dbReference type="GO" id="GO:0034703">
    <property type="term" value="C:cation channel complex"/>
    <property type="evidence" value="ECO:0007669"/>
    <property type="project" value="UniProtKB-ARBA"/>
</dbReference>
<dbReference type="PROSITE" id="PS50297">
    <property type="entry name" value="ANK_REP_REGION"/>
    <property type="match status" value="1"/>
</dbReference>
<evidence type="ECO:0000256" key="3">
    <source>
        <dbReference type="ARBA" id="ARBA00022606"/>
    </source>
</evidence>
<keyword evidence="2" id="KW-0813">Transport</keyword>
<dbReference type="EMBL" id="BLKM01009475">
    <property type="protein sequence ID" value="GFG36699.1"/>
    <property type="molecule type" value="Genomic_DNA"/>
</dbReference>
<dbReference type="InterPro" id="IPR052076">
    <property type="entry name" value="TRP_cation_channel"/>
</dbReference>
<gene>
    <name evidence="14" type="ORF">Cfor_02109</name>
</gene>
<dbReference type="PANTHER" id="PTHR47143">
    <property type="entry name" value="TRANSIENT RECEPTOR POTENTIAL CATION CHANNEL PROTEIN PAINLESS"/>
    <property type="match status" value="1"/>
</dbReference>
<comment type="subcellular location">
    <subcellularLocation>
        <location evidence="1">Membrane</location>
        <topology evidence="1">Multi-pass membrane protein</topology>
    </subcellularLocation>
</comment>
<keyword evidence="3" id="KW-0716">Sensory transduction</keyword>
<evidence type="ECO:0000256" key="5">
    <source>
        <dbReference type="ARBA" id="ARBA00022737"/>
    </source>
</evidence>
<evidence type="ECO:0000256" key="7">
    <source>
        <dbReference type="ARBA" id="ARBA00023043"/>
    </source>
</evidence>
<feature type="transmembrane region" description="Helical" evidence="12">
    <location>
        <begin position="447"/>
        <end position="467"/>
    </location>
</feature>
<dbReference type="GO" id="GO:0005216">
    <property type="term" value="F:monoatomic ion channel activity"/>
    <property type="evidence" value="ECO:0007669"/>
    <property type="project" value="InterPro"/>
</dbReference>
<dbReference type="Proteomes" id="UP000502823">
    <property type="component" value="Unassembled WGS sequence"/>
</dbReference>
<feature type="domain" description="Ion transport" evidence="13">
    <location>
        <begin position="388"/>
        <end position="585"/>
    </location>
</feature>
<evidence type="ECO:0000256" key="1">
    <source>
        <dbReference type="ARBA" id="ARBA00004141"/>
    </source>
</evidence>
<dbReference type="AlphaFoldDB" id="A0A6L2PVZ1"/>
<evidence type="ECO:0000256" key="2">
    <source>
        <dbReference type="ARBA" id="ARBA00022448"/>
    </source>
</evidence>
<evidence type="ECO:0000256" key="10">
    <source>
        <dbReference type="ARBA" id="ARBA00023303"/>
    </source>
</evidence>
<evidence type="ECO:0000256" key="8">
    <source>
        <dbReference type="ARBA" id="ARBA00023065"/>
    </source>
</evidence>
<dbReference type="Gene3D" id="1.10.287.70">
    <property type="match status" value="1"/>
</dbReference>
<evidence type="ECO:0000256" key="11">
    <source>
        <dbReference type="PROSITE-ProRule" id="PRU00023"/>
    </source>
</evidence>
<feature type="repeat" description="ANK" evidence="11">
    <location>
        <begin position="199"/>
        <end position="231"/>
    </location>
</feature>
<keyword evidence="9 12" id="KW-0472">Membrane</keyword>
<accession>A0A6L2PVZ1</accession>
<keyword evidence="7 11" id="KW-0040">ANK repeat</keyword>
<evidence type="ECO:0000256" key="4">
    <source>
        <dbReference type="ARBA" id="ARBA00022692"/>
    </source>
</evidence>
<keyword evidence="10" id="KW-0407">Ion channel</keyword>
<dbReference type="InParanoid" id="A0A6L2PVZ1"/>
<name>A0A6L2PVZ1_COPFO</name>
<proteinExistence type="predicted"/>
<dbReference type="Pfam" id="PF00520">
    <property type="entry name" value="Ion_trans"/>
    <property type="match status" value="1"/>
</dbReference>
<dbReference type="PROSITE" id="PS50088">
    <property type="entry name" value="ANK_REPEAT"/>
    <property type="match status" value="1"/>
</dbReference>
<sequence length="723" mass="83803">MLKHPSAHRLYLDYYPGNRESTVRELIMEAYPDLQPLLPAPLMERLKSHDYDKKLLAALQRDKYEVFRQNLDSTNPNPWYDEPYHSSLLEIACQMKDRMQFVELVLHSGANPNITNRITGMPLLHATARSGNLEVLEIFLEVKITDTSVKDNEDRTILHWLAGVSERKPGDKQRVENCLRLLLHEDYNLKFGIDDRDSSGNTALCTAVERGYQERATLLLINGADVMVFEDGSKVLLPASLKMLKDILDDRLKTNDKPVTSKNYMLMFKYEFLNSVVPCIAESQDFRGLLRHPVISTFVSLKWKKIRLFFFLDIVLYCTYMLSLTAYVLYVIENKGANKTTTGSYCCNCSDETYGINVFGFTYEPILRRGRELLTNDIGLQFLWCYLTILLCLLATREIFQLLVYRWKHVLSLDMWLEVPQIVFTFISVFGVADCMDCMDCTRNVDIRHFFALAILFGWLEFVQMSGRLPLLSVQIEMFRTVTWTSLRFMLGYFLILIAFALSFYILFKGTEAENENKLFDNFGTSLLGTIVMFAGEFEASSLDFNTFKGTSHVIFVIFVFLVAIVLFNLLNGLAVSDTEEIRKNGETLSLVARVRLISRIETLVKALPVWMAPSVELTEEVFELYPNKPNSMEPTEVRSLLRIVSKKRRRNEKQLSTEQLEIWSIFTERLCELEKKFDMKFEESRQILEKKFDSKIQETHKILKQIISRQEIQVSEKIRAES</sequence>
<feature type="transmembrane region" description="Helical" evidence="12">
    <location>
        <begin position="378"/>
        <end position="396"/>
    </location>
</feature>
<dbReference type="Pfam" id="PF00023">
    <property type="entry name" value="Ank"/>
    <property type="match status" value="1"/>
</dbReference>
<reference evidence="15" key="1">
    <citation type="submission" date="2020-01" db="EMBL/GenBank/DDBJ databases">
        <title>Draft genome sequence of the Termite Coptotermes fromosanus.</title>
        <authorList>
            <person name="Itakura S."/>
            <person name="Yosikawa Y."/>
            <person name="Umezawa K."/>
        </authorList>
    </citation>
    <scope>NUCLEOTIDE SEQUENCE [LARGE SCALE GENOMIC DNA]</scope>
</reference>
<keyword evidence="15" id="KW-1185">Reference proteome</keyword>
<dbReference type="InterPro" id="IPR002110">
    <property type="entry name" value="Ankyrin_rpt"/>
</dbReference>
<evidence type="ECO:0000256" key="6">
    <source>
        <dbReference type="ARBA" id="ARBA00022989"/>
    </source>
</evidence>
<dbReference type="SMART" id="SM00248">
    <property type="entry name" value="ANK"/>
    <property type="match status" value="4"/>
</dbReference>
<evidence type="ECO:0000259" key="13">
    <source>
        <dbReference type="Pfam" id="PF00520"/>
    </source>
</evidence>